<dbReference type="EMBL" id="UINC01194064">
    <property type="protein sequence ID" value="SVE09970.1"/>
    <property type="molecule type" value="Genomic_DNA"/>
</dbReference>
<organism evidence="1">
    <name type="scientific">marine metagenome</name>
    <dbReference type="NCBI Taxonomy" id="408172"/>
    <lineage>
        <taxon>unclassified sequences</taxon>
        <taxon>metagenomes</taxon>
        <taxon>ecological metagenomes</taxon>
    </lineage>
</organism>
<protein>
    <submittedName>
        <fullName evidence="1">Uncharacterized protein</fullName>
    </submittedName>
</protein>
<feature type="non-terminal residue" evidence="1">
    <location>
        <position position="1"/>
    </location>
</feature>
<evidence type="ECO:0000313" key="1">
    <source>
        <dbReference type="EMBL" id="SVE09970.1"/>
    </source>
</evidence>
<accession>A0A383AR21</accession>
<reference evidence="1" key="1">
    <citation type="submission" date="2018-05" db="EMBL/GenBank/DDBJ databases">
        <authorList>
            <person name="Lanie J.A."/>
            <person name="Ng W.-L."/>
            <person name="Kazmierczak K.M."/>
            <person name="Andrzejewski T.M."/>
            <person name="Davidsen T.M."/>
            <person name="Wayne K.J."/>
            <person name="Tettelin H."/>
            <person name="Glass J.I."/>
            <person name="Rusch D."/>
            <person name="Podicherti R."/>
            <person name="Tsui H.-C.T."/>
            <person name="Winkler M.E."/>
        </authorList>
    </citation>
    <scope>NUCLEOTIDE SEQUENCE</scope>
</reference>
<dbReference type="AlphaFoldDB" id="A0A383AR21"/>
<name>A0A383AR21_9ZZZZ</name>
<feature type="non-terminal residue" evidence="1">
    <location>
        <position position="250"/>
    </location>
</feature>
<gene>
    <name evidence="1" type="ORF">METZ01_LOCUS462824</name>
</gene>
<proteinExistence type="predicted"/>
<sequence>SENTRLNRDLFDPITGAPSAGYAPRADGGVLSYNEFWYERGIELTRDKRTALIVDPPNGRIPYTAGTREKNRVMRANLSAGFADSYHDRSFADRCLMGFNSGPPMVPSAYNNNVMIFQIPGHVVLFNEMIHNARVIPTDGRPHGNLKQWVGDSRGHWEGDVLVIETTNFVHGTAFRGSTADTHLVERLWRVDPDTVLYEFTVKDPHSFTRPWTAMFPLRRTEGPLFEYACHEGNYGLEGILAGARNKKTQ</sequence>